<dbReference type="PROSITE" id="PS51635">
    <property type="entry name" value="PNPLA"/>
    <property type="match status" value="1"/>
</dbReference>
<keyword evidence="1 4" id="KW-0378">Hydrolase</keyword>
<evidence type="ECO:0000313" key="8">
    <source>
        <dbReference type="EMBL" id="MEK8046994.1"/>
    </source>
</evidence>
<evidence type="ECO:0000256" key="6">
    <source>
        <dbReference type="SAM" id="SignalP"/>
    </source>
</evidence>
<evidence type="ECO:0000313" key="9">
    <source>
        <dbReference type="Proteomes" id="UP001379945"/>
    </source>
</evidence>
<feature type="active site" description="Nucleophile" evidence="4">
    <location>
        <position position="100"/>
    </location>
</feature>
<accession>A0ABU9C532</accession>
<feature type="chain" id="PRO_5046709737" evidence="6">
    <location>
        <begin position="35"/>
        <end position="324"/>
    </location>
</feature>
<evidence type="ECO:0000256" key="2">
    <source>
        <dbReference type="ARBA" id="ARBA00022963"/>
    </source>
</evidence>
<comment type="caution">
    <text evidence="4">Lacks conserved residue(s) required for the propagation of feature annotation.</text>
</comment>
<evidence type="ECO:0000256" key="5">
    <source>
        <dbReference type="SAM" id="MobiDB-lite"/>
    </source>
</evidence>
<dbReference type="InterPro" id="IPR050301">
    <property type="entry name" value="NTE"/>
</dbReference>
<protein>
    <submittedName>
        <fullName evidence="8">Patatin-like phospholipase family protein</fullName>
    </submittedName>
</protein>
<feature type="signal peptide" evidence="6">
    <location>
        <begin position="1"/>
        <end position="34"/>
    </location>
</feature>
<keyword evidence="3 4" id="KW-0443">Lipid metabolism</keyword>
<feature type="short sequence motif" description="DGA/G" evidence="4">
    <location>
        <begin position="213"/>
        <end position="215"/>
    </location>
</feature>
<sequence>MLPRSSRRAWMQQAGTGLGLAVLGSAAVAAPAPANPRPATPAAAPAPTAAPATTPATAAPPKPRWALALGGGSARGFAHIGVLKSLDQAGLRPDVVVGTSAGALIGALYASGLSPWQIEEVALRIKDVEIADFASAGKRGMLAGEALARVVNDLVKGARLEQFKTRFVAVSTDLKAGEMVLLRQGPAGEAVRASCSIPGVFVPTEVNGRELVDGGLVAPLPARVARQQGADMVLAVDIAARPKRHDLNGLYEVVLQSFEIMGRALADQDAAQADMVIRPDTGAWSSSDFSARREMIQAGYEATQRALPEIRKRLEAPRKLKAGL</sequence>
<dbReference type="PANTHER" id="PTHR14226">
    <property type="entry name" value="NEUROPATHY TARGET ESTERASE/SWISS CHEESE D.MELANOGASTER"/>
    <property type="match status" value="1"/>
</dbReference>
<feature type="active site" description="Proton acceptor" evidence="4">
    <location>
        <position position="213"/>
    </location>
</feature>
<evidence type="ECO:0000256" key="4">
    <source>
        <dbReference type="PROSITE-ProRule" id="PRU01161"/>
    </source>
</evidence>
<feature type="region of interest" description="Disordered" evidence="5">
    <location>
        <begin position="31"/>
        <end position="63"/>
    </location>
</feature>
<gene>
    <name evidence="8" type="ORF">AACH00_11580</name>
</gene>
<reference evidence="8 9" key="1">
    <citation type="submission" date="2024-04" db="EMBL/GenBank/DDBJ databases">
        <title>Novel species of the genus Ideonella isolated from streams.</title>
        <authorList>
            <person name="Lu H."/>
        </authorList>
    </citation>
    <scope>NUCLEOTIDE SEQUENCE [LARGE SCALE GENOMIC DNA]</scope>
    <source>
        <strain evidence="8 9">LYT19W</strain>
    </source>
</reference>
<comment type="caution">
    <text evidence="8">The sequence shown here is derived from an EMBL/GenBank/DDBJ whole genome shotgun (WGS) entry which is preliminary data.</text>
</comment>
<evidence type="ECO:0000256" key="3">
    <source>
        <dbReference type="ARBA" id="ARBA00023098"/>
    </source>
</evidence>
<dbReference type="RefSeq" id="WP_341399295.1">
    <property type="nucleotide sequence ID" value="NZ_JBBUTI010000007.1"/>
</dbReference>
<organism evidence="8 9">
    <name type="scientific">Ideonella margarita</name>
    <dbReference type="NCBI Taxonomy" id="2984191"/>
    <lineage>
        <taxon>Bacteria</taxon>
        <taxon>Pseudomonadati</taxon>
        <taxon>Pseudomonadota</taxon>
        <taxon>Betaproteobacteria</taxon>
        <taxon>Burkholderiales</taxon>
        <taxon>Sphaerotilaceae</taxon>
        <taxon>Ideonella</taxon>
    </lineage>
</organism>
<keyword evidence="2 4" id="KW-0442">Lipid degradation</keyword>
<dbReference type="InterPro" id="IPR006311">
    <property type="entry name" value="TAT_signal"/>
</dbReference>
<dbReference type="Gene3D" id="3.40.1090.10">
    <property type="entry name" value="Cytosolic phospholipase A2 catalytic domain"/>
    <property type="match status" value="1"/>
</dbReference>
<dbReference type="InterPro" id="IPR002641">
    <property type="entry name" value="PNPLA_dom"/>
</dbReference>
<proteinExistence type="predicted"/>
<dbReference type="PANTHER" id="PTHR14226:SF29">
    <property type="entry name" value="NEUROPATHY TARGET ESTERASE SWS"/>
    <property type="match status" value="1"/>
</dbReference>
<feature type="domain" description="PNPLA" evidence="7">
    <location>
        <begin position="67"/>
        <end position="226"/>
    </location>
</feature>
<dbReference type="InterPro" id="IPR016035">
    <property type="entry name" value="Acyl_Trfase/lysoPLipase"/>
</dbReference>
<dbReference type="EMBL" id="JBBUTI010000007">
    <property type="protein sequence ID" value="MEK8046994.1"/>
    <property type="molecule type" value="Genomic_DNA"/>
</dbReference>
<feature type="compositionally biased region" description="Low complexity" evidence="5">
    <location>
        <begin position="40"/>
        <end position="57"/>
    </location>
</feature>
<dbReference type="Proteomes" id="UP001379945">
    <property type="component" value="Unassembled WGS sequence"/>
</dbReference>
<dbReference type="CDD" id="cd07205">
    <property type="entry name" value="Pat_PNPLA6_PNPLA7_NTE1_like"/>
    <property type="match status" value="1"/>
</dbReference>
<keyword evidence="6" id="KW-0732">Signal</keyword>
<feature type="short sequence motif" description="GXSXG" evidence="4">
    <location>
        <begin position="98"/>
        <end position="102"/>
    </location>
</feature>
<evidence type="ECO:0000256" key="1">
    <source>
        <dbReference type="ARBA" id="ARBA00022801"/>
    </source>
</evidence>
<name>A0ABU9C532_9BURK</name>
<dbReference type="Pfam" id="PF01734">
    <property type="entry name" value="Patatin"/>
    <property type="match status" value="1"/>
</dbReference>
<evidence type="ECO:0000259" key="7">
    <source>
        <dbReference type="PROSITE" id="PS51635"/>
    </source>
</evidence>
<dbReference type="SUPFAM" id="SSF52151">
    <property type="entry name" value="FabD/lysophospholipase-like"/>
    <property type="match status" value="1"/>
</dbReference>
<keyword evidence="9" id="KW-1185">Reference proteome</keyword>
<dbReference type="PROSITE" id="PS51318">
    <property type="entry name" value="TAT"/>
    <property type="match status" value="1"/>
</dbReference>